<accession>A0A2I0KNQ5</accession>
<evidence type="ECO:0000313" key="2">
    <source>
        <dbReference type="EMBL" id="PKI70121.1"/>
    </source>
</evidence>
<protein>
    <submittedName>
        <fullName evidence="2">Uncharacterized protein</fullName>
    </submittedName>
</protein>
<keyword evidence="3" id="KW-1185">Reference proteome</keyword>
<gene>
    <name evidence="2" type="ORF">CRG98_009493</name>
</gene>
<proteinExistence type="predicted"/>
<sequence length="131" mass="14701">MQMEVSKRYKARFVVKRFTQVEGLYFHEPFPRVAKQSRSHHLRGGGSDRQGGELRRSNLGWSKLGTTKDIAKIETVKVGTAEVGTAKLQAQTVGDLELEEIGTGRTRRLAEQEEIAEASSLDRRRFGGLLD</sequence>
<dbReference type="AlphaFoldDB" id="A0A2I0KNQ5"/>
<name>A0A2I0KNQ5_PUNGR</name>
<dbReference type="EMBL" id="PGOL01000471">
    <property type="protein sequence ID" value="PKI70121.1"/>
    <property type="molecule type" value="Genomic_DNA"/>
</dbReference>
<evidence type="ECO:0000313" key="3">
    <source>
        <dbReference type="Proteomes" id="UP000233551"/>
    </source>
</evidence>
<dbReference type="Proteomes" id="UP000233551">
    <property type="component" value="Unassembled WGS sequence"/>
</dbReference>
<organism evidence="2 3">
    <name type="scientific">Punica granatum</name>
    <name type="common">Pomegranate</name>
    <dbReference type="NCBI Taxonomy" id="22663"/>
    <lineage>
        <taxon>Eukaryota</taxon>
        <taxon>Viridiplantae</taxon>
        <taxon>Streptophyta</taxon>
        <taxon>Embryophyta</taxon>
        <taxon>Tracheophyta</taxon>
        <taxon>Spermatophyta</taxon>
        <taxon>Magnoliopsida</taxon>
        <taxon>eudicotyledons</taxon>
        <taxon>Gunneridae</taxon>
        <taxon>Pentapetalae</taxon>
        <taxon>rosids</taxon>
        <taxon>malvids</taxon>
        <taxon>Myrtales</taxon>
        <taxon>Lythraceae</taxon>
        <taxon>Punica</taxon>
    </lineage>
</organism>
<feature type="region of interest" description="Disordered" evidence="1">
    <location>
        <begin position="35"/>
        <end position="59"/>
    </location>
</feature>
<comment type="caution">
    <text evidence="2">The sequence shown here is derived from an EMBL/GenBank/DDBJ whole genome shotgun (WGS) entry which is preliminary data.</text>
</comment>
<reference evidence="2 3" key="1">
    <citation type="submission" date="2017-11" db="EMBL/GenBank/DDBJ databases">
        <title>De-novo sequencing of pomegranate (Punica granatum L.) genome.</title>
        <authorList>
            <person name="Akparov Z."/>
            <person name="Amiraslanov A."/>
            <person name="Hajiyeva S."/>
            <person name="Abbasov M."/>
            <person name="Kaur K."/>
            <person name="Hamwieh A."/>
            <person name="Solovyev V."/>
            <person name="Salamov A."/>
            <person name="Braich B."/>
            <person name="Kosarev P."/>
            <person name="Mahmoud A."/>
            <person name="Hajiyev E."/>
            <person name="Babayeva S."/>
            <person name="Izzatullayeva V."/>
            <person name="Mammadov A."/>
            <person name="Mammadov A."/>
            <person name="Sharifova S."/>
            <person name="Ojaghi J."/>
            <person name="Eynullazada K."/>
            <person name="Bayramov B."/>
            <person name="Abdulazimova A."/>
            <person name="Shahmuradov I."/>
        </authorList>
    </citation>
    <scope>NUCLEOTIDE SEQUENCE [LARGE SCALE GENOMIC DNA]</scope>
    <source>
        <strain evidence="3">cv. AG2017</strain>
        <tissue evidence="2">Leaf</tissue>
    </source>
</reference>
<evidence type="ECO:0000256" key="1">
    <source>
        <dbReference type="SAM" id="MobiDB-lite"/>
    </source>
</evidence>